<gene>
    <name evidence="1" type="primary">amj</name>
    <name evidence="2" type="ordered locus">PTH_0360</name>
</gene>
<comment type="subcellular location">
    <subcellularLocation>
        <location evidence="1">Cell membrane</location>
        <topology evidence="1">Multi-pass membrane protein</topology>
    </subcellularLocation>
</comment>
<keyword evidence="1" id="KW-0813">Transport</keyword>
<keyword evidence="1" id="KW-0812">Transmembrane</keyword>
<dbReference type="GO" id="GO:0009252">
    <property type="term" value="P:peptidoglycan biosynthetic process"/>
    <property type="evidence" value="ECO:0007669"/>
    <property type="project" value="UniProtKB-UniRule"/>
</dbReference>
<keyword evidence="1" id="KW-0573">Peptidoglycan synthesis</keyword>
<dbReference type="GO" id="GO:0008360">
    <property type="term" value="P:regulation of cell shape"/>
    <property type="evidence" value="ECO:0007669"/>
    <property type="project" value="UniProtKB-KW"/>
</dbReference>
<evidence type="ECO:0000256" key="1">
    <source>
        <dbReference type="HAMAP-Rule" id="MF_02077"/>
    </source>
</evidence>
<evidence type="ECO:0000313" key="3">
    <source>
        <dbReference type="Proteomes" id="UP000006556"/>
    </source>
</evidence>
<sequence length="288" mass="31030">MERLLFVFLLTAFINLINTLTRSSRLSGVRTNSLATAISLFGVVYLAASFANTLQAPLLASTVEHIIDDAYNRALLIAPDATATAVYRQALADLNGKLRFVMLGATAGTVAGILLIPSFVTSFSNAIKAFGRTGSVFSLAPLLFFSLLKPRGGILTVRMSSLKTLKEILTRRMTTPSSFLFWNLASYSLWTANVLSGLYAGALYPEYRSTAVLMASIVGNAAIVVNVMMVDPVLARVTDAVAAGEQDEIELKQIIFYLALSNLLGTLLSQAVFEPVACGLQYLTRLIT</sequence>
<dbReference type="UniPathway" id="UPA00219"/>
<comment type="function">
    <text evidence="1">Involved in peptidoglycan biosynthesis. Transports lipid-linked peptidoglycan precursors from the inner to the outer leaflet of the cytoplasmic membrane.</text>
</comment>
<dbReference type="eggNOG" id="ENOG502ZBN3">
    <property type="taxonomic scope" value="Bacteria"/>
</dbReference>
<dbReference type="AlphaFoldDB" id="A5D5G0"/>
<reference evidence="3" key="1">
    <citation type="journal article" date="2008" name="Genome Res.">
        <title>The genome of Pelotomaculum thermopropionicum reveals niche-associated evolution in anaerobic microbiota.</title>
        <authorList>
            <person name="Kosaka T."/>
            <person name="Kato S."/>
            <person name="Shimoyama T."/>
            <person name="Ishii S."/>
            <person name="Abe T."/>
            <person name="Watanabe K."/>
        </authorList>
    </citation>
    <scope>NUCLEOTIDE SEQUENCE [LARGE SCALE GENOMIC DNA]</scope>
    <source>
        <strain evidence="3">DSM 13744 / JCM 10971 / SI</strain>
    </source>
</reference>
<dbReference type="HAMAP" id="MF_02077">
    <property type="entry name" value="Amj_flippase"/>
    <property type="match status" value="1"/>
</dbReference>
<dbReference type="STRING" id="370438.PTH_0360"/>
<organism evidence="2 3">
    <name type="scientific">Pelotomaculum thermopropionicum (strain DSM 13744 / JCM 10971 / SI)</name>
    <dbReference type="NCBI Taxonomy" id="370438"/>
    <lineage>
        <taxon>Bacteria</taxon>
        <taxon>Bacillati</taxon>
        <taxon>Bacillota</taxon>
        <taxon>Clostridia</taxon>
        <taxon>Eubacteriales</taxon>
        <taxon>Desulfotomaculaceae</taxon>
        <taxon>Pelotomaculum</taxon>
    </lineage>
</organism>
<name>A5D5G0_PELTS</name>
<keyword evidence="1" id="KW-1133">Transmembrane helix</keyword>
<keyword evidence="1" id="KW-0133">Cell shape</keyword>
<dbReference type="EMBL" id="AP009389">
    <property type="protein sequence ID" value="BAF58541.1"/>
    <property type="molecule type" value="Genomic_DNA"/>
</dbReference>
<keyword evidence="3" id="KW-1185">Reference proteome</keyword>
<dbReference type="InterPro" id="IPR021260">
    <property type="entry name" value="Amj"/>
</dbReference>
<keyword evidence="1" id="KW-0961">Cell wall biogenesis/degradation</keyword>
<comment type="pathway">
    <text evidence="1">Cell wall biogenesis; peptidoglycan biosynthesis.</text>
</comment>
<dbReference type="Proteomes" id="UP000006556">
    <property type="component" value="Chromosome"/>
</dbReference>
<dbReference type="GO" id="GO:0005886">
    <property type="term" value="C:plasma membrane"/>
    <property type="evidence" value="ECO:0007669"/>
    <property type="project" value="UniProtKB-SubCell"/>
</dbReference>
<dbReference type="KEGG" id="pth:PTH_0360"/>
<protein>
    <recommendedName>
        <fullName evidence="1">Lipid II flippase Amj</fullName>
    </recommendedName>
</protein>
<feature type="transmembrane region" description="Helical" evidence="1">
    <location>
        <begin position="100"/>
        <end position="123"/>
    </location>
</feature>
<dbReference type="Pfam" id="PF10997">
    <property type="entry name" value="Amj"/>
    <property type="match status" value="1"/>
</dbReference>
<feature type="transmembrane region" description="Helical" evidence="1">
    <location>
        <begin position="212"/>
        <end position="234"/>
    </location>
</feature>
<evidence type="ECO:0000313" key="2">
    <source>
        <dbReference type="EMBL" id="BAF58541.1"/>
    </source>
</evidence>
<feature type="transmembrane region" description="Helical" evidence="1">
    <location>
        <begin position="179"/>
        <end position="200"/>
    </location>
</feature>
<dbReference type="GO" id="GO:0015648">
    <property type="term" value="F:lipid-linked peptidoglycan transporter activity"/>
    <property type="evidence" value="ECO:0007669"/>
    <property type="project" value="UniProtKB-UniRule"/>
</dbReference>
<dbReference type="GO" id="GO:0071555">
    <property type="term" value="P:cell wall organization"/>
    <property type="evidence" value="ECO:0007669"/>
    <property type="project" value="UniProtKB-KW"/>
</dbReference>
<feature type="transmembrane region" description="Helical" evidence="1">
    <location>
        <begin position="33"/>
        <end position="51"/>
    </location>
</feature>
<proteinExistence type="inferred from homology"/>
<comment type="similarity">
    <text evidence="1">Belongs to the Amj family.</text>
</comment>
<keyword evidence="1" id="KW-1003">Cell membrane</keyword>
<accession>A5D5G0</accession>
<keyword evidence="1" id="KW-0472">Membrane</keyword>
<dbReference type="HOGENOM" id="CLU_059888_1_0_9"/>
<comment type="caution">
    <text evidence="1">Lacks conserved residue(s) required for the propagation of feature annotation.</text>
</comment>
<feature type="transmembrane region" description="Helical" evidence="1">
    <location>
        <begin position="254"/>
        <end position="273"/>
    </location>
</feature>